<organism evidence="3 4">
    <name type="scientific">Salinibacterium xinjiangense</name>
    <dbReference type="NCBI Taxonomy" id="386302"/>
    <lineage>
        <taxon>Bacteria</taxon>
        <taxon>Bacillati</taxon>
        <taxon>Actinomycetota</taxon>
        <taxon>Actinomycetes</taxon>
        <taxon>Micrococcales</taxon>
        <taxon>Microbacteriaceae</taxon>
        <taxon>Salinibacterium</taxon>
    </lineage>
</organism>
<keyword evidence="2" id="KW-0812">Transmembrane</keyword>
<dbReference type="AlphaFoldDB" id="A0A2C8Z7U5"/>
<proteinExistence type="predicted"/>
<dbReference type="EMBL" id="OCST01000002">
    <property type="protein sequence ID" value="SOE59898.1"/>
    <property type="molecule type" value="Genomic_DNA"/>
</dbReference>
<dbReference type="Proteomes" id="UP000219440">
    <property type="component" value="Unassembled WGS sequence"/>
</dbReference>
<feature type="transmembrane region" description="Helical" evidence="2">
    <location>
        <begin position="66"/>
        <end position="89"/>
    </location>
</feature>
<feature type="compositionally biased region" description="Low complexity" evidence="1">
    <location>
        <begin position="24"/>
        <end position="36"/>
    </location>
</feature>
<name>A0A2C8Z7U5_9MICO</name>
<evidence type="ECO:0000313" key="4">
    <source>
        <dbReference type="Proteomes" id="UP000219440"/>
    </source>
</evidence>
<protein>
    <recommendedName>
        <fullName evidence="5">Tfp pilus assembly protein PilN</fullName>
    </recommendedName>
</protein>
<dbReference type="RefSeq" id="WP_097060150.1">
    <property type="nucleotide sequence ID" value="NZ_BMLC01000001.1"/>
</dbReference>
<reference evidence="3 4" key="1">
    <citation type="submission" date="2017-09" db="EMBL/GenBank/DDBJ databases">
        <authorList>
            <person name="Ehlers B."/>
            <person name="Leendertz F.H."/>
        </authorList>
    </citation>
    <scope>NUCLEOTIDE SEQUENCE [LARGE SCALE GENOMIC DNA]</scope>
    <source>
        <strain evidence="3 4">CGMCC 1.05381</strain>
    </source>
</reference>
<evidence type="ECO:0000313" key="3">
    <source>
        <dbReference type="EMBL" id="SOE59898.1"/>
    </source>
</evidence>
<keyword evidence="2" id="KW-1133">Transmembrane helix</keyword>
<keyword evidence="2" id="KW-0472">Membrane</keyword>
<keyword evidence="4" id="KW-1185">Reference proteome</keyword>
<evidence type="ECO:0000256" key="1">
    <source>
        <dbReference type="SAM" id="MobiDB-lite"/>
    </source>
</evidence>
<feature type="region of interest" description="Disordered" evidence="1">
    <location>
        <begin position="1"/>
        <end position="44"/>
    </location>
</feature>
<gene>
    <name evidence="3" type="ORF">SAMN06296378_1008</name>
</gene>
<sequence length="254" mass="26270">MTTETHAPPTSEAQEPTARRVPKAARATKAQKASAAPLTVGGTPRADLLPPEVRAAYKGKGVVRMLVILAVMVAVVVAGAVGFATIGSITSQAVLQLERDRSLDLLARQLDYTEARQIANEVDAAIAARAVGTATEIDWRAYLDEVSSTLPDGVSLTKLVITPVVASEGGGEGAAIAENPLQQAAVATITITATSVTVPDVEAWFDDLAGITGFAGIAPPATVAGSPAAGYVVGLQLLVNDEAYLLRFQNDEEK</sequence>
<evidence type="ECO:0008006" key="5">
    <source>
        <dbReference type="Google" id="ProtNLM"/>
    </source>
</evidence>
<evidence type="ECO:0000256" key="2">
    <source>
        <dbReference type="SAM" id="Phobius"/>
    </source>
</evidence>
<accession>A0A2C8Z7U5</accession>